<feature type="transmembrane region" description="Helical" evidence="1">
    <location>
        <begin position="33"/>
        <end position="53"/>
    </location>
</feature>
<feature type="transmembrane region" description="Helical" evidence="1">
    <location>
        <begin position="60"/>
        <end position="79"/>
    </location>
</feature>
<organism evidence="2 3">
    <name type="scientific">Thermomonas hydrothermalis</name>
    <dbReference type="NCBI Taxonomy" id="213588"/>
    <lineage>
        <taxon>Bacteria</taxon>
        <taxon>Pseudomonadati</taxon>
        <taxon>Pseudomonadota</taxon>
        <taxon>Gammaproteobacteria</taxon>
        <taxon>Lysobacterales</taxon>
        <taxon>Lysobacteraceae</taxon>
        <taxon>Thermomonas</taxon>
    </lineage>
</organism>
<dbReference type="AlphaFoldDB" id="A0A1M4SQD6"/>
<proteinExistence type="predicted"/>
<dbReference type="Proteomes" id="UP000242857">
    <property type="component" value="Unassembled WGS sequence"/>
</dbReference>
<dbReference type="OrthoDB" id="9792760at2"/>
<dbReference type="RefSeq" id="WP_072754815.1">
    <property type="nucleotide sequence ID" value="NZ_FQUK01000003.1"/>
</dbReference>
<keyword evidence="1" id="KW-0812">Transmembrane</keyword>
<dbReference type="STRING" id="213588.SAMN02745204_00237"/>
<keyword evidence="1" id="KW-0472">Membrane</keyword>
<evidence type="ECO:0000256" key="1">
    <source>
        <dbReference type="SAM" id="Phobius"/>
    </source>
</evidence>
<feature type="transmembrane region" description="Helical" evidence="1">
    <location>
        <begin position="85"/>
        <end position="106"/>
    </location>
</feature>
<keyword evidence="3" id="KW-1185">Reference proteome</keyword>
<reference evidence="3" key="1">
    <citation type="submission" date="2016-11" db="EMBL/GenBank/DDBJ databases">
        <authorList>
            <person name="Varghese N."/>
            <person name="Submissions S."/>
        </authorList>
    </citation>
    <scope>NUCLEOTIDE SEQUENCE [LARGE SCALE GENOMIC DNA]</scope>
    <source>
        <strain evidence="3">DSM 14834</strain>
    </source>
</reference>
<sequence length="115" mass="12111">MKLEVRLAQWLLAAVFLVNGGVRLWQALHGVPTSNGTLLLSAGEVLLGVLLAAGWQLRAVALFTALVLLVEAALTHPFWKLSGGALASQLVLFMRTMGLIGGLILLSGAGGARRR</sequence>
<name>A0A1M4SQD6_9GAMM</name>
<evidence type="ECO:0000313" key="2">
    <source>
        <dbReference type="EMBL" id="SHE34420.1"/>
    </source>
</evidence>
<protein>
    <submittedName>
        <fullName evidence="2">Putative oxidoreductase</fullName>
    </submittedName>
</protein>
<dbReference type="EMBL" id="FQUK01000003">
    <property type="protein sequence ID" value="SHE34420.1"/>
    <property type="molecule type" value="Genomic_DNA"/>
</dbReference>
<gene>
    <name evidence="2" type="ORF">SAMN02745204_00237</name>
</gene>
<keyword evidence="1" id="KW-1133">Transmembrane helix</keyword>
<accession>A0A1M4SQD6</accession>
<evidence type="ECO:0000313" key="3">
    <source>
        <dbReference type="Proteomes" id="UP000242857"/>
    </source>
</evidence>